<reference evidence="2" key="1">
    <citation type="journal article" date="2019" name="Int. J. Syst. Evol. Microbiol.">
        <title>The Global Catalogue of Microorganisms (GCM) 10K type strain sequencing project: providing services to taxonomists for standard genome sequencing and annotation.</title>
        <authorList>
            <consortium name="The Broad Institute Genomics Platform"/>
            <consortium name="The Broad Institute Genome Sequencing Center for Infectious Disease"/>
            <person name="Wu L."/>
            <person name="Ma J."/>
        </authorList>
    </citation>
    <scope>NUCLEOTIDE SEQUENCE [LARGE SCALE GENOMIC DNA]</scope>
    <source>
        <strain evidence="2">JCM 15421</strain>
    </source>
</reference>
<proteinExistence type="predicted"/>
<dbReference type="EMBL" id="BAAAEU010000024">
    <property type="protein sequence ID" value="GAA0721443.1"/>
    <property type="molecule type" value="Genomic_DNA"/>
</dbReference>
<comment type="caution">
    <text evidence="1">The sequence shown here is derived from an EMBL/GenBank/DDBJ whole genome shotgun (WGS) entry which is preliminary data.</text>
</comment>
<gene>
    <name evidence="1" type="ORF">GCM10009105_31760</name>
</gene>
<evidence type="ECO:0000313" key="2">
    <source>
        <dbReference type="Proteomes" id="UP001501523"/>
    </source>
</evidence>
<protein>
    <submittedName>
        <fullName evidence="1">Uncharacterized protein</fullName>
    </submittedName>
</protein>
<evidence type="ECO:0000313" key="1">
    <source>
        <dbReference type="EMBL" id="GAA0721443.1"/>
    </source>
</evidence>
<sequence length="87" mass="9927">MSVSTRTTAVVRVDGYGVGWGRLSERARKQAVRRMRLHLGAILSRKLEGEFRDGDAIALEYTLKLNFSASDGPKRAYCEWIEVRNKR</sequence>
<name>A0ABP3TZH6_9GAMM</name>
<keyword evidence="2" id="KW-1185">Reference proteome</keyword>
<accession>A0ABP3TZH6</accession>
<organism evidence="1 2">
    <name type="scientific">Dokdonella soli</name>
    <dbReference type="NCBI Taxonomy" id="529810"/>
    <lineage>
        <taxon>Bacteria</taxon>
        <taxon>Pseudomonadati</taxon>
        <taxon>Pseudomonadota</taxon>
        <taxon>Gammaproteobacteria</taxon>
        <taxon>Lysobacterales</taxon>
        <taxon>Rhodanobacteraceae</taxon>
        <taxon>Dokdonella</taxon>
    </lineage>
</organism>
<dbReference type="Proteomes" id="UP001501523">
    <property type="component" value="Unassembled WGS sequence"/>
</dbReference>